<accession>A0A8S5R4R1</accession>
<name>A0A8S5R4R1_9CAUD</name>
<dbReference type="EMBL" id="BK015804">
    <property type="protein sequence ID" value="DAE25956.1"/>
    <property type="molecule type" value="Genomic_DNA"/>
</dbReference>
<organism evidence="1">
    <name type="scientific">Podoviridae sp. ct8nN1</name>
    <dbReference type="NCBI Taxonomy" id="2827296"/>
    <lineage>
        <taxon>Viruses</taxon>
        <taxon>Duplodnaviria</taxon>
        <taxon>Heunggongvirae</taxon>
        <taxon>Uroviricota</taxon>
        <taxon>Caudoviricetes</taxon>
    </lineage>
</organism>
<proteinExistence type="predicted"/>
<protein>
    <submittedName>
        <fullName evidence="1">Uncharacterized protein</fullName>
    </submittedName>
</protein>
<evidence type="ECO:0000313" key="1">
    <source>
        <dbReference type="EMBL" id="DAE25956.1"/>
    </source>
</evidence>
<sequence length="34" mass="4053">MKGCKLLQKNSKIKYFLINGANRKFLLTPFLYNF</sequence>
<reference evidence="1" key="1">
    <citation type="journal article" date="2021" name="Proc. Natl. Acad. Sci. U.S.A.">
        <title>A Catalog of Tens of Thousands of Viruses from Human Metagenomes Reveals Hidden Associations with Chronic Diseases.</title>
        <authorList>
            <person name="Tisza M.J."/>
            <person name="Buck C.B."/>
        </authorList>
    </citation>
    <scope>NUCLEOTIDE SEQUENCE</scope>
    <source>
        <strain evidence="1">Ct8nN1</strain>
    </source>
</reference>